<evidence type="ECO:0000256" key="2">
    <source>
        <dbReference type="ARBA" id="ARBA00022475"/>
    </source>
</evidence>
<dbReference type="InterPro" id="IPR025857">
    <property type="entry name" value="MacB_PCD"/>
</dbReference>
<feature type="transmembrane region" description="Helical" evidence="6">
    <location>
        <begin position="354"/>
        <end position="372"/>
    </location>
</feature>
<evidence type="ECO:0000259" key="7">
    <source>
        <dbReference type="Pfam" id="PF02687"/>
    </source>
</evidence>
<feature type="transmembrane region" description="Helical" evidence="6">
    <location>
        <begin position="734"/>
        <end position="757"/>
    </location>
</feature>
<keyword evidence="3 6" id="KW-0812">Transmembrane</keyword>
<comment type="caution">
    <text evidence="9">The sequence shown here is derived from an EMBL/GenBank/DDBJ whole genome shotgun (WGS) entry which is preliminary data.</text>
</comment>
<feature type="domain" description="MacB-like periplasmic core" evidence="8">
    <location>
        <begin position="448"/>
        <end position="620"/>
    </location>
</feature>
<evidence type="ECO:0000313" key="10">
    <source>
        <dbReference type="Proteomes" id="UP000288227"/>
    </source>
</evidence>
<protein>
    <submittedName>
        <fullName evidence="9">ABC transporter permease</fullName>
    </submittedName>
</protein>
<feature type="transmembrane region" description="Helical" evidence="6">
    <location>
        <begin position="769"/>
        <end position="788"/>
    </location>
</feature>
<evidence type="ECO:0000256" key="5">
    <source>
        <dbReference type="ARBA" id="ARBA00023136"/>
    </source>
</evidence>
<evidence type="ECO:0000256" key="3">
    <source>
        <dbReference type="ARBA" id="ARBA00022692"/>
    </source>
</evidence>
<feature type="transmembrane region" description="Helical" evidence="6">
    <location>
        <begin position="682"/>
        <end position="704"/>
    </location>
</feature>
<sequence>MLTNYFKIAIRNIKKHKFYSAINISGLVIGIACCLLIFVYVKDELSYDRFHSNVENMYRIGLHGKIAGQEIFTTNSCLPLGPTMQDEIPGVESMTRLNPFGRNRGVVFKYEEKIFSEFNIHYADSNFFDFFSFELLAGDRATALKEPNSVVITESVAKKYFESEPLGKMLVIGNGNETFKVTGIVKEAPTNSHLKFSALLSFSTILDDPNEIFPGWTGNSLQTYVTLNPQTKLEDVNAKLEDVVAKYVGVELEQGLGINFDEFKKQGGIYSYVAYPIVDSHLRNKFPDDLEPTSDIRYVYIFSGIGIFILLLACINFMNLSTAQSAGRAKEVGLRKTLGSQRGEMVWQFLSESFVYSLIAVVISIFVCYASLPYFNLLSGKQLTLEALQDPMFFISAAGLVLLVGFLAGSYPAIYLTSFNVVEVLKGKVRGGMKTKGVRSSLVVFQFAVSIFLIIATMVVYLQIDHMQNKNMGLDQRNVLVLKNVNRLNTQRPAFKNSIIEQSGVVGASYANNTFPGANNINVFRAKGVEVDHLLMKYYADWDHEDVLKFTIKEGRFLSKDFASDSMACIINESAMREFGWTEGVGKEIIDFNFETPQTIQVVGVVEDFNFESLKKKVMPVLIRLTEQSSNLYIRYNGSPKDVIASVEAIWKQYAPGDPFEYVFLDENFDTLFREEQRLRDIFTVFSSLAIAIACLGLFALAAFTTEQRTKEIGIRKALGASVTNLSLLLSKEFVILVLIALIPAIGLGWYLANWWLADFPYRIELSPLIFIGSAIVSILIAWLTVSYQSIKAASAKPIDSLRYE</sequence>
<dbReference type="PANTHER" id="PTHR30572">
    <property type="entry name" value="MEMBRANE COMPONENT OF TRANSPORTER-RELATED"/>
    <property type="match status" value="1"/>
</dbReference>
<dbReference type="InterPro" id="IPR003838">
    <property type="entry name" value="ABC3_permease_C"/>
</dbReference>
<evidence type="ECO:0000313" key="9">
    <source>
        <dbReference type="EMBL" id="GCC51783.1"/>
    </source>
</evidence>
<feature type="transmembrane region" description="Helical" evidence="6">
    <location>
        <begin position="298"/>
        <end position="320"/>
    </location>
</feature>
<feature type="transmembrane region" description="Helical" evidence="6">
    <location>
        <begin position="442"/>
        <end position="462"/>
    </location>
</feature>
<feature type="transmembrane region" description="Helical" evidence="6">
    <location>
        <begin position="392"/>
        <end position="422"/>
    </location>
</feature>
<feature type="domain" description="ABC3 transporter permease C-terminal" evidence="7">
    <location>
        <begin position="685"/>
        <end position="797"/>
    </location>
</feature>
<dbReference type="AlphaFoldDB" id="A0A401UA40"/>
<organism evidence="9 10">
    <name type="scientific">Chryseotalea sanaruensis</name>
    <dbReference type="NCBI Taxonomy" id="2482724"/>
    <lineage>
        <taxon>Bacteria</taxon>
        <taxon>Pseudomonadati</taxon>
        <taxon>Bacteroidota</taxon>
        <taxon>Cytophagia</taxon>
        <taxon>Cytophagales</taxon>
        <taxon>Chryseotaleaceae</taxon>
        <taxon>Chryseotalea</taxon>
    </lineage>
</organism>
<proteinExistence type="predicted"/>
<gene>
    <name evidence="9" type="ORF">SanaruYs_20120</name>
</gene>
<dbReference type="Pfam" id="PF02687">
    <property type="entry name" value="FtsX"/>
    <property type="match status" value="2"/>
</dbReference>
<dbReference type="PANTHER" id="PTHR30572:SF18">
    <property type="entry name" value="ABC-TYPE MACROLIDE FAMILY EXPORT SYSTEM PERMEASE COMPONENT 2"/>
    <property type="match status" value="1"/>
</dbReference>
<dbReference type="EMBL" id="BHXQ01000003">
    <property type="protein sequence ID" value="GCC51783.1"/>
    <property type="molecule type" value="Genomic_DNA"/>
</dbReference>
<dbReference type="OrthoDB" id="5933722at2"/>
<reference evidence="9 10" key="1">
    <citation type="submission" date="2018-11" db="EMBL/GenBank/DDBJ databases">
        <title>Chryseotalea sanarue gen. nov., sp., nov., a member of the family Cytophagaceae, isolated from a brackish lake in Hamamatsu Japan.</title>
        <authorList>
            <person name="Maejima Y."/>
            <person name="Iino T."/>
            <person name="Muraguchi Y."/>
            <person name="Fukuda K."/>
            <person name="Ohkuma M."/>
            <person name="Moriuchi R."/>
            <person name="Dohra H."/>
            <person name="Kimbara K."/>
            <person name="Shintani M."/>
        </authorList>
    </citation>
    <scope>NUCLEOTIDE SEQUENCE [LARGE SCALE GENOMIC DNA]</scope>
    <source>
        <strain evidence="9 10">Ys</strain>
    </source>
</reference>
<feature type="domain" description="MacB-like periplasmic core" evidence="8">
    <location>
        <begin position="20"/>
        <end position="242"/>
    </location>
</feature>
<keyword evidence="10" id="KW-1185">Reference proteome</keyword>
<feature type="transmembrane region" description="Helical" evidence="6">
    <location>
        <begin position="21"/>
        <end position="41"/>
    </location>
</feature>
<evidence type="ECO:0000256" key="1">
    <source>
        <dbReference type="ARBA" id="ARBA00004651"/>
    </source>
</evidence>
<evidence type="ECO:0000259" key="8">
    <source>
        <dbReference type="Pfam" id="PF12704"/>
    </source>
</evidence>
<dbReference type="RefSeq" id="WP_127122430.1">
    <property type="nucleotide sequence ID" value="NZ_BHXQ01000003.1"/>
</dbReference>
<dbReference type="InterPro" id="IPR050250">
    <property type="entry name" value="Macrolide_Exporter_MacB"/>
</dbReference>
<dbReference type="GO" id="GO:0022857">
    <property type="term" value="F:transmembrane transporter activity"/>
    <property type="evidence" value="ECO:0007669"/>
    <property type="project" value="TreeGrafter"/>
</dbReference>
<comment type="subcellular location">
    <subcellularLocation>
        <location evidence="1">Cell membrane</location>
        <topology evidence="1">Multi-pass membrane protein</topology>
    </subcellularLocation>
</comment>
<dbReference type="GO" id="GO:0005886">
    <property type="term" value="C:plasma membrane"/>
    <property type="evidence" value="ECO:0007669"/>
    <property type="project" value="UniProtKB-SubCell"/>
</dbReference>
<keyword evidence="2" id="KW-1003">Cell membrane</keyword>
<accession>A0A401UA40</accession>
<dbReference type="Proteomes" id="UP000288227">
    <property type="component" value="Unassembled WGS sequence"/>
</dbReference>
<keyword evidence="5 6" id="KW-0472">Membrane</keyword>
<dbReference type="Pfam" id="PF12704">
    <property type="entry name" value="MacB_PCD"/>
    <property type="match status" value="2"/>
</dbReference>
<evidence type="ECO:0000256" key="6">
    <source>
        <dbReference type="SAM" id="Phobius"/>
    </source>
</evidence>
<feature type="domain" description="ABC3 transporter permease C-terminal" evidence="7">
    <location>
        <begin position="305"/>
        <end position="420"/>
    </location>
</feature>
<evidence type="ECO:0000256" key="4">
    <source>
        <dbReference type="ARBA" id="ARBA00022989"/>
    </source>
</evidence>
<name>A0A401UA40_9BACT</name>
<keyword evidence="4 6" id="KW-1133">Transmembrane helix</keyword>
<dbReference type="PROSITE" id="PS51257">
    <property type="entry name" value="PROKAR_LIPOPROTEIN"/>
    <property type="match status" value="1"/>
</dbReference>